<dbReference type="Proteomes" id="UP000005408">
    <property type="component" value="Unassembled WGS sequence"/>
</dbReference>
<sequence>MPITILLSKCEALVVCLPSSAEMEWCTVRKQYCGLGLGLLMLAVGVALIPIVDYIIKREVEKTVILKEGNLMYNTWRDLPIPIYMQFYMFDCLNPEEVLNGAKPYVVEKGPYTYIEKRIKYDIIHNSNGTVTYKQNRTFHFVEKLSVGSESDRFTTTNPVYWSLVSALRYENKDINWLINLLTTFKQEYVFMNRTVKEILWGYQDPALHFAKAYDPEWFYTDIAGYFINKNATNDGVYTIFTGETDITKLGHIDQYNGSRYLNFWTTKWANMINGTDATVNPPFAKKSRVSYAFASDVCRSIKGVFAEEVMDSHGFTLWRYTSPDSYVANATVNPDNIGFCTPNCLDKGLFNMSTCQIIDFFHIPAAISLPHFYLGAERYQKAVIGMRPNKEEHQTIIDAEPTIGWVLRAAKRLQINLYIQPIKGFELTTKITPVFLPVLWLNESAVIDEKNAQMLQNMLFTPLKVVHVVEIVLIAAGSVLLVATIAYIIYAWQRRKTEIMKEAETSSVNDTNQLLSNGTS</sequence>
<dbReference type="PRINTS" id="PR01609">
    <property type="entry name" value="CD36FAMILY"/>
</dbReference>
<feature type="transmembrane region" description="Helical" evidence="10">
    <location>
        <begin position="472"/>
        <end position="493"/>
    </location>
</feature>
<evidence type="ECO:0000256" key="3">
    <source>
        <dbReference type="ARBA" id="ARBA00022475"/>
    </source>
</evidence>
<evidence type="ECO:0000256" key="1">
    <source>
        <dbReference type="ARBA" id="ARBA00004651"/>
    </source>
</evidence>
<comment type="subcellular location">
    <subcellularLocation>
        <location evidence="1">Cell membrane</location>
        <topology evidence="1">Multi-pass membrane protein</topology>
    </subcellularLocation>
</comment>
<keyword evidence="7" id="KW-1015">Disulfide bond</keyword>
<keyword evidence="5 10" id="KW-1133">Transmembrane helix</keyword>
<keyword evidence="9" id="KW-0325">Glycoprotein</keyword>
<keyword evidence="3" id="KW-1003">Cell membrane</keyword>
<evidence type="ECO:0000256" key="2">
    <source>
        <dbReference type="ARBA" id="ARBA00010532"/>
    </source>
</evidence>
<comment type="similarity">
    <text evidence="2">Belongs to the CD36 family.</text>
</comment>
<dbReference type="GO" id="GO:0005737">
    <property type="term" value="C:cytoplasm"/>
    <property type="evidence" value="ECO:0007669"/>
    <property type="project" value="TreeGrafter"/>
</dbReference>
<evidence type="ECO:0000256" key="9">
    <source>
        <dbReference type="ARBA" id="ARBA00023180"/>
    </source>
</evidence>
<evidence type="ECO:0000256" key="7">
    <source>
        <dbReference type="ARBA" id="ARBA00023157"/>
    </source>
</evidence>
<name>A0A8W8JUL9_MAGGI</name>
<evidence type="ECO:0000256" key="4">
    <source>
        <dbReference type="ARBA" id="ARBA00022692"/>
    </source>
</evidence>
<accession>A0A8W8JUL9</accession>
<organism evidence="11 12">
    <name type="scientific">Magallana gigas</name>
    <name type="common">Pacific oyster</name>
    <name type="synonym">Crassostrea gigas</name>
    <dbReference type="NCBI Taxonomy" id="29159"/>
    <lineage>
        <taxon>Eukaryota</taxon>
        <taxon>Metazoa</taxon>
        <taxon>Spiralia</taxon>
        <taxon>Lophotrochozoa</taxon>
        <taxon>Mollusca</taxon>
        <taxon>Bivalvia</taxon>
        <taxon>Autobranchia</taxon>
        <taxon>Pteriomorphia</taxon>
        <taxon>Ostreida</taxon>
        <taxon>Ostreoidea</taxon>
        <taxon>Ostreidae</taxon>
        <taxon>Magallana</taxon>
    </lineage>
</organism>
<dbReference type="PANTHER" id="PTHR11923">
    <property type="entry name" value="SCAVENGER RECEPTOR CLASS B TYPE-1 SR-B1"/>
    <property type="match status" value="1"/>
</dbReference>
<feature type="transmembrane region" description="Helical" evidence="10">
    <location>
        <begin position="32"/>
        <end position="56"/>
    </location>
</feature>
<reference evidence="11" key="1">
    <citation type="submission" date="2022-08" db="UniProtKB">
        <authorList>
            <consortium name="EnsemblMetazoa"/>
        </authorList>
    </citation>
    <scope>IDENTIFICATION</scope>
    <source>
        <strain evidence="11">05x7-T-G4-1.051#20</strain>
    </source>
</reference>
<dbReference type="PRINTS" id="PR01610">
    <property type="entry name" value="CD36ANTIGEN"/>
</dbReference>
<dbReference type="AlphaFoldDB" id="A0A8W8JUL9"/>
<protein>
    <recommendedName>
        <fullName evidence="13">Lysosome membrane protein 2</fullName>
    </recommendedName>
</protein>
<keyword evidence="4 10" id="KW-0812">Transmembrane</keyword>
<evidence type="ECO:0000256" key="10">
    <source>
        <dbReference type="SAM" id="Phobius"/>
    </source>
</evidence>
<proteinExistence type="inferred from homology"/>
<keyword evidence="12" id="KW-1185">Reference proteome</keyword>
<dbReference type="PANTHER" id="PTHR11923:SF51">
    <property type="entry name" value="LYSOSOME MEMBRANE PROTEIN 2"/>
    <property type="match status" value="1"/>
</dbReference>
<dbReference type="InterPro" id="IPR002159">
    <property type="entry name" value="CD36_fam"/>
</dbReference>
<dbReference type="GO" id="GO:0005044">
    <property type="term" value="F:scavenger receptor activity"/>
    <property type="evidence" value="ECO:0007669"/>
    <property type="project" value="TreeGrafter"/>
</dbReference>
<dbReference type="EnsemblMetazoa" id="G21058.1">
    <property type="protein sequence ID" value="G21058.1:cds"/>
    <property type="gene ID" value="G21058"/>
</dbReference>
<dbReference type="GO" id="GO:0005886">
    <property type="term" value="C:plasma membrane"/>
    <property type="evidence" value="ECO:0007669"/>
    <property type="project" value="UniProtKB-SubCell"/>
</dbReference>
<evidence type="ECO:0000256" key="8">
    <source>
        <dbReference type="ARBA" id="ARBA00023170"/>
    </source>
</evidence>
<dbReference type="InterPro" id="IPR005428">
    <property type="entry name" value="CD36/SCARB1/SNMP1"/>
</dbReference>
<dbReference type="Pfam" id="PF01130">
    <property type="entry name" value="CD36"/>
    <property type="match status" value="1"/>
</dbReference>
<keyword evidence="6 10" id="KW-0472">Membrane</keyword>
<evidence type="ECO:0000256" key="6">
    <source>
        <dbReference type="ARBA" id="ARBA00023136"/>
    </source>
</evidence>
<evidence type="ECO:0000313" key="11">
    <source>
        <dbReference type="EnsemblMetazoa" id="G21058.1:cds"/>
    </source>
</evidence>
<evidence type="ECO:0008006" key="13">
    <source>
        <dbReference type="Google" id="ProtNLM"/>
    </source>
</evidence>
<keyword evidence="8" id="KW-0675">Receptor</keyword>
<evidence type="ECO:0000256" key="5">
    <source>
        <dbReference type="ARBA" id="ARBA00022989"/>
    </source>
</evidence>
<evidence type="ECO:0000313" key="12">
    <source>
        <dbReference type="Proteomes" id="UP000005408"/>
    </source>
</evidence>